<dbReference type="VEuPathDB" id="VectorBase:SCAU016270"/>
<dbReference type="GO" id="GO:0046872">
    <property type="term" value="F:metal ion binding"/>
    <property type="evidence" value="ECO:0007669"/>
    <property type="project" value="UniProtKB-KW"/>
</dbReference>
<dbReference type="GO" id="GO:0006685">
    <property type="term" value="P:sphingomyelin catabolic process"/>
    <property type="evidence" value="ECO:0007669"/>
    <property type="project" value="UniProtKB-UniRule"/>
</dbReference>
<proteinExistence type="inferred from homology"/>
<dbReference type="OrthoDB" id="282973at2759"/>
<feature type="disulfide bond" evidence="13">
    <location>
        <begin position="399"/>
        <end position="448"/>
    </location>
</feature>
<comment type="similarity">
    <text evidence="2 11">Belongs to the acid sphingomyelinase family.</text>
</comment>
<keyword evidence="8 13" id="KW-1015">Disulfide bond</keyword>
<dbReference type="KEGG" id="scac:106086123"/>
<keyword evidence="3" id="KW-0964">Secreted</keyword>
<dbReference type="InterPro" id="IPR008139">
    <property type="entry name" value="SaposinB_dom"/>
</dbReference>
<feature type="region of interest" description="Disordered" evidence="14">
    <location>
        <begin position="626"/>
        <end position="650"/>
    </location>
</feature>
<dbReference type="GO" id="GO:0061750">
    <property type="term" value="F:acid sphingomyelin phosphodiesterase activity"/>
    <property type="evidence" value="ECO:0007669"/>
    <property type="project" value="TreeGrafter"/>
</dbReference>
<evidence type="ECO:0000256" key="4">
    <source>
        <dbReference type="ARBA" id="ARBA00022723"/>
    </source>
</evidence>
<evidence type="ECO:0000256" key="5">
    <source>
        <dbReference type="ARBA" id="ARBA00022729"/>
    </source>
</evidence>
<keyword evidence="9" id="KW-0325">Glycoprotein</keyword>
<comment type="cofactor">
    <cofactor evidence="12">
        <name>Zn(2+)</name>
        <dbReference type="ChEBI" id="CHEBI:29105"/>
    </cofactor>
    <text evidence="12">Binds 2 Zn(2+) ions per subunit.</text>
</comment>
<feature type="domain" description="Saposin B-type" evidence="16">
    <location>
        <begin position="90"/>
        <end position="181"/>
    </location>
</feature>
<evidence type="ECO:0000256" key="11">
    <source>
        <dbReference type="PIRNR" id="PIRNR000948"/>
    </source>
</evidence>
<keyword evidence="7 12" id="KW-0862">Zinc</keyword>
<dbReference type="SUPFAM" id="SSF56300">
    <property type="entry name" value="Metallo-dependent phosphatases"/>
    <property type="match status" value="1"/>
</dbReference>
<evidence type="ECO:0000313" key="18">
    <source>
        <dbReference type="Proteomes" id="UP000095300"/>
    </source>
</evidence>
<feature type="binding site" evidence="12">
    <location>
        <position position="332"/>
    </location>
    <ligand>
        <name>Zn(2+)</name>
        <dbReference type="ChEBI" id="CHEBI:29105"/>
        <label>2</label>
    </ligand>
</feature>
<gene>
    <name evidence="17" type="primary">106086123</name>
</gene>
<dbReference type="AlphaFoldDB" id="A0A1I8QE44"/>
<comment type="catalytic activity">
    <reaction evidence="10">
        <text>a sphingomyelin + H2O = phosphocholine + an N-acylsphing-4-enine + H(+)</text>
        <dbReference type="Rhea" id="RHEA:19253"/>
        <dbReference type="ChEBI" id="CHEBI:15377"/>
        <dbReference type="ChEBI" id="CHEBI:15378"/>
        <dbReference type="ChEBI" id="CHEBI:17636"/>
        <dbReference type="ChEBI" id="CHEBI:52639"/>
        <dbReference type="ChEBI" id="CHEBI:295975"/>
        <dbReference type="EC" id="3.1.4.12"/>
    </reaction>
    <physiologicalReaction direction="left-to-right" evidence="10">
        <dbReference type="Rhea" id="RHEA:19254"/>
    </physiologicalReaction>
</comment>
<evidence type="ECO:0000256" key="10">
    <source>
        <dbReference type="ARBA" id="ARBA00047268"/>
    </source>
</evidence>
<dbReference type="GO" id="GO:0016020">
    <property type="term" value="C:membrane"/>
    <property type="evidence" value="ECO:0007669"/>
    <property type="project" value="GOC"/>
</dbReference>
<evidence type="ECO:0000313" key="17">
    <source>
        <dbReference type="EnsemblMetazoa" id="SCAU016270-PA"/>
    </source>
</evidence>
<feature type="disulfide bond" evidence="13">
    <location>
        <begin position="97"/>
        <end position="169"/>
    </location>
</feature>
<dbReference type="PANTHER" id="PTHR10340:SF29">
    <property type="entry name" value="SPHINGOMYELIN PHOSPHODIESTERASE"/>
    <property type="match status" value="1"/>
</dbReference>
<feature type="binding site" evidence="12">
    <location>
        <position position="292"/>
    </location>
    <ligand>
        <name>Zn(2+)</name>
        <dbReference type="ChEBI" id="CHEBI:29105"/>
        <label>1</label>
    </ligand>
</feature>
<feature type="binding site" evidence="12">
    <location>
        <position position="440"/>
    </location>
    <ligand>
        <name>Zn(2+)</name>
        <dbReference type="ChEBI" id="CHEBI:29105"/>
        <label>2</label>
    </ligand>
</feature>
<dbReference type="EnsemblMetazoa" id="SCAU016270-RA">
    <property type="protein sequence ID" value="SCAU016270-PA"/>
    <property type="gene ID" value="SCAU016270"/>
</dbReference>
<feature type="disulfide bond" evidence="13">
    <location>
        <begin position="597"/>
        <end position="601"/>
    </location>
</feature>
<dbReference type="Gene3D" id="3.60.21.10">
    <property type="match status" value="2"/>
</dbReference>
<evidence type="ECO:0000256" key="15">
    <source>
        <dbReference type="SAM" id="SignalP"/>
    </source>
</evidence>
<feature type="disulfide bond" evidence="13">
    <location>
        <begin position="132"/>
        <end position="143"/>
    </location>
</feature>
<comment type="subcellular location">
    <subcellularLocation>
        <location evidence="1">Secreted</location>
    </subcellularLocation>
</comment>
<evidence type="ECO:0000256" key="3">
    <source>
        <dbReference type="ARBA" id="ARBA00022525"/>
    </source>
</evidence>
<dbReference type="InterPro" id="IPR041805">
    <property type="entry name" value="ASMase/PPN1_MPP"/>
</dbReference>
<evidence type="ECO:0000256" key="13">
    <source>
        <dbReference type="PIRSR" id="PIRSR000948-2"/>
    </source>
</evidence>
<dbReference type="CDD" id="cd00842">
    <property type="entry name" value="MPP_ASMase"/>
    <property type="match status" value="1"/>
</dbReference>
<comment type="function">
    <text evidence="11">Converts sphingomyelin to ceramide.</text>
</comment>
<dbReference type="PANTHER" id="PTHR10340">
    <property type="entry name" value="SPHINGOMYELIN PHOSPHODIESTERASE"/>
    <property type="match status" value="1"/>
</dbReference>
<dbReference type="GO" id="GO:0016798">
    <property type="term" value="F:hydrolase activity, acting on glycosyl bonds"/>
    <property type="evidence" value="ECO:0007669"/>
    <property type="project" value="UniProtKB-KW"/>
</dbReference>
<feature type="chain" id="PRO_5009328181" description="Sphingomyelin phosphodiesterase" evidence="15">
    <location>
        <begin position="18"/>
        <end position="673"/>
    </location>
</feature>
<feature type="disulfide bond" evidence="13">
    <location>
        <begin position="234"/>
        <end position="239"/>
    </location>
</feature>
<dbReference type="Proteomes" id="UP000095300">
    <property type="component" value="Unassembled WGS sequence"/>
</dbReference>
<accession>A0A1I8QE44</accession>
<name>A0A1I8QE44_STOCA</name>
<dbReference type="Pfam" id="PF19272">
    <property type="entry name" value="ASMase_C"/>
    <property type="match status" value="1"/>
</dbReference>
<evidence type="ECO:0000256" key="2">
    <source>
        <dbReference type="ARBA" id="ARBA00008234"/>
    </source>
</evidence>
<evidence type="ECO:0000256" key="14">
    <source>
        <dbReference type="SAM" id="MobiDB-lite"/>
    </source>
</evidence>
<dbReference type="PIRSF" id="PIRSF000948">
    <property type="entry name" value="Sphingomy_PDE"/>
    <property type="match status" value="1"/>
</dbReference>
<dbReference type="GO" id="GO:0005615">
    <property type="term" value="C:extracellular space"/>
    <property type="evidence" value="ECO:0007669"/>
    <property type="project" value="TreeGrafter"/>
</dbReference>
<dbReference type="InterPro" id="IPR045473">
    <property type="entry name" value="ASM_C"/>
</dbReference>
<keyword evidence="4 12" id="KW-0479">Metal-binding</keyword>
<dbReference type="PROSITE" id="PS50015">
    <property type="entry name" value="SAP_B"/>
    <property type="match status" value="1"/>
</dbReference>
<feature type="binding site" evidence="12">
    <location>
        <position position="474"/>
    </location>
    <ligand>
        <name>Zn(2+)</name>
        <dbReference type="ChEBI" id="CHEBI:29105"/>
        <label>2</label>
    </ligand>
</feature>
<feature type="binding site" evidence="12">
    <location>
        <position position="476"/>
    </location>
    <ligand>
        <name>Zn(2+)</name>
        <dbReference type="ChEBI" id="CHEBI:29105"/>
        <label>1</label>
    </ligand>
</feature>
<evidence type="ECO:0000256" key="7">
    <source>
        <dbReference type="ARBA" id="ARBA00022833"/>
    </source>
</evidence>
<feature type="binding site" evidence="12">
    <location>
        <position position="292"/>
    </location>
    <ligand>
        <name>Zn(2+)</name>
        <dbReference type="ChEBI" id="CHEBI:29105"/>
        <label>2</label>
    </ligand>
</feature>
<sequence length="673" mass="75896">MLRKFVLLALLALSATALNLPGVPTEFSDDDTVLSAISDEIANKLSEEYLHYLETGIESPALKQISTQLSKSHTKDIFTANANELSTANQFFMCTTCRAVTNVISRTFRSDEGELNGPNAEANSKKVFLDLCARLNIQTQEVCSGLFDLNWDIVHYIIMNSDSDARSLCGTLPIKFCEVKQEQFNWQVNIDSGKGPLTAPKATVPKKTANDLNIVQLTDIHYDPEYKPGSLADCEDLLCCRDNPSTGISVEAEAGFWSDYRYCDSPLHMIENAFDSIKETNPKIDYIYQTGDIVPHNVWSTTKESNKEMLTEIHDLIAKKFGDIPVFPIVGNHEPHPANIFGHDELPNDMKVYWLYEHLWNVWKRWLPDDAEATILKGGYYTVSPKPGFRIIALNNNDCYLFNFWVFFDGSITSQPQLDWLHDTLLAAENAGEKVHILAHIPSGSADCWSVWAREYNRIIERFSDTISGIFNGHTHRDEMILHYSQQGHPMGISWNGGSLTSYTNKNPNYRSYEVEPETYQVVDHTTWIFNLTLANEKGESTKPLWYKEYHFSEFTDDLSPAGIDALLEKMAVEPNLLHKYWQYKSTSADPKLAAGCNDKCLLSTICSLATSEHGENTRCKELKEKLRDTLSNQPTDTPTTEKPDDEDDGAASLTASITSIIAMLYLIKQLVL</sequence>
<dbReference type="EC" id="3.1.4.12" evidence="11"/>
<evidence type="ECO:0000256" key="9">
    <source>
        <dbReference type="ARBA" id="ARBA00023180"/>
    </source>
</evidence>
<protein>
    <recommendedName>
        <fullName evidence="11">Sphingomyelin phosphodiesterase</fullName>
        <ecNumber evidence="11">3.1.4.12</ecNumber>
    </recommendedName>
</protein>
<dbReference type="InterPro" id="IPR029052">
    <property type="entry name" value="Metallo-depent_PP-like"/>
</dbReference>
<dbReference type="GO" id="GO:0046513">
    <property type="term" value="P:ceramide biosynthetic process"/>
    <property type="evidence" value="ECO:0007669"/>
    <property type="project" value="UniProtKB-ARBA"/>
</dbReference>
<dbReference type="Pfam" id="PF00149">
    <property type="entry name" value="Metallophos"/>
    <property type="match status" value="1"/>
</dbReference>
<keyword evidence="18" id="KW-1185">Reference proteome</keyword>
<keyword evidence="5 15" id="KW-0732">Signal</keyword>
<evidence type="ECO:0000256" key="6">
    <source>
        <dbReference type="ARBA" id="ARBA00022801"/>
    </source>
</evidence>
<dbReference type="InterPro" id="IPR004843">
    <property type="entry name" value="Calcineurin-like_PHP"/>
</dbReference>
<feature type="disulfide bond" evidence="13">
    <location>
        <begin position="94"/>
        <end position="177"/>
    </location>
</feature>
<feature type="disulfide bond" evidence="13">
    <location>
        <begin position="240"/>
        <end position="263"/>
    </location>
</feature>
<dbReference type="GO" id="GO:0005764">
    <property type="term" value="C:lysosome"/>
    <property type="evidence" value="ECO:0007669"/>
    <property type="project" value="TreeGrafter"/>
</dbReference>
<feature type="binding site" evidence="12">
    <location>
        <position position="221"/>
    </location>
    <ligand>
        <name>Zn(2+)</name>
        <dbReference type="ChEBI" id="CHEBI:29105"/>
        <label>1</label>
    </ligand>
</feature>
<evidence type="ECO:0000256" key="1">
    <source>
        <dbReference type="ARBA" id="ARBA00004613"/>
    </source>
</evidence>
<evidence type="ECO:0000256" key="12">
    <source>
        <dbReference type="PIRSR" id="PIRSR000948-1"/>
    </source>
</evidence>
<organism evidence="17 18">
    <name type="scientific">Stomoxys calcitrans</name>
    <name type="common">Stable fly</name>
    <name type="synonym">Conops calcitrans</name>
    <dbReference type="NCBI Taxonomy" id="35570"/>
    <lineage>
        <taxon>Eukaryota</taxon>
        <taxon>Metazoa</taxon>
        <taxon>Ecdysozoa</taxon>
        <taxon>Arthropoda</taxon>
        <taxon>Hexapoda</taxon>
        <taxon>Insecta</taxon>
        <taxon>Pterygota</taxon>
        <taxon>Neoptera</taxon>
        <taxon>Endopterygota</taxon>
        <taxon>Diptera</taxon>
        <taxon>Brachycera</taxon>
        <taxon>Muscomorpha</taxon>
        <taxon>Muscoidea</taxon>
        <taxon>Muscidae</taxon>
        <taxon>Stomoxys</taxon>
    </lineage>
</organism>
<evidence type="ECO:0000256" key="8">
    <source>
        <dbReference type="ARBA" id="ARBA00023157"/>
    </source>
</evidence>
<reference evidence="17" key="1">
    <citation type="submission" date="2020-05" db="UniProtKB">
        <authorList>
            <consortium name="EnsemblMetazoa"/>
        </authorList>
    </citation>
    <scope>IDENTIFICATION</scope>
    <source>
        <strain evidence="17">USDA</strain>
    </source>
</reference>
<evidence type="ECO:0000259" key="16">
    <source>
        <dbReference type="PROSITE" id="PS50015"/>
    </source>
</evidence>
<feature type="signal peptide" evidence="15">
    <location>
        <begin position="1"/>
        <end position="17"/>
    </location>
</feature>
<dbReference type="STRING" id="35570.A0A1I8QE44"/>
<keyword evidence="6 11" id="KW-0378">Hydrolase</keyword>
<keyword evidence="11" id="KW-0326">Glycosidase</keyword>
<feature type="binding site" evidence="12">
    <location>
        <position position="219"/>
    </location>
    <ligand>
        <name>Zn(2+)</name>
        <dbReference type="ChEBI" id="CHEBI:29105"/>
        <label>1</label>
    </ligand>
</feature>
<dbReference type="InterPro" id="IPR011160">
    <property type="entry name" value="Sphingomy_PDE"/>
</dbReference>